<name>A0A9D1MSC7_9PROT</name>
<dbReference type="EMBL" id="DVNO01000008">
    <property type="protein sequence ID" value="HIU65249.1"/>
    <property type="molecule type" value="Genomic_DNA"/>
</dbReference>
<organism evidence="1 2">
    <name type="scientific">Candidatus Enterousia avicola</name>
    <dbReference type="NCBI Taxonomy" id="2840787"/>
    <lineage>
        <taxon>Bacteria</taxon>
        <taxon>Pseudomonadati</taxon>
        <taxon>Pseudomonadota</taxon>
        <taxon>Alphaproteobacteria</taxon>
        <taxon>Candidatus Enterousia</taxon>
    </lineage>
</organism>
<evidence type="ECO:0000313" key="2">
    <source>
        <dbReference type="Proteomes" id="UP000824142"/>
    </source>
</evidence>
<gene>
    <name evidence="1" type="ORF">IAC63_01240</name>
</gene>
<proteinExistence type="predicted"/>
<dbReference type="Proteomes" id="UP000824142">
    <property type="component" value="Unassembled WGS sequence"/>
</dbReference>
<reference evidence="1" key="1">
    <citation type="submission" date="2020-10" db="EMBL/GenBank/DDBJ databases">
        <authorList>
            <person name="Gilroy R."/>
        </authorList>
    </citation>
    <scope>NUCLEOTIDE SEQUENCE</scope>
    <source>
        <strain evidence="1">CHK136-897</strain>
    </source>
</reference>
<protein>
    <submittedName>
        <fullName evidence="1">Uncharacterized protein</fullName>
    </submittedName>
</protein>
<accession>A0A9D1MSC7</accession>
<comment type="caution">
    <text evidence="1">The sequence shown here is derived from an EMBL/GenBank/DDBJ whole genome shotgun (WGS) entry which is preliminary data.</text>
</comment>
<dbReference type="AlphaFoldDB" id="A0A9D1MSC7"/>
<sequence>MFSADWFFDLDLRLREMGLDSDAQTFDEIKQNLSCRKILSPDEFAEQGIYVILAGGFSQKTAKKIHSQIMNFIHDKGADFDGLFAIFHNKNKINAVCKIWDNRDNFCHQYYEKQSTDDRIKYLSGLPHIGKITANHLARNLGEDVVKYDIWIQRLGCVYAGNSALTEKIDNGKLCVDIKKACDEMFEKLSKETGLPRGYIDVVLWKACQNGLIKL</sequence>
<reference evidence="1" key="2">
    <citation type="journal article" date="2021" name="PeerJ">
        <title>Extensive microbial diversity within the chicken gut microbiome revealed by metagenomics and culture.</title>
        <authorList>
            <person name="Gilroy R."/>
            <person name="Ravi A."/>
            <person name="Getino M."/>
            <person name="Pursley I."/>
            <person name="Horton D.L."/>
            <person name="Alikhan N.F."/>
            <person name="Baker D."/>
            <person name="Gharbi K."/>
            <person name="Hall N."/>
            <person name="Watson M."/>
            <person name="Adriaenssens E.M."/>
            <person name="Foster-Nyarko E."/>
            <person name="Jarju S."/>
            <person name="Secka A."/>
            <person name="Antonio M."/>
            <person name="Oren A."/>
            <person name="Chaudhuri R.R."/>
            <person name="La Ragione R."/>
            <person name="Hildebrand F."/>
            <person name="Pallen M.J."/>
        </authorList>
    </citation>
    <scope>NUCLEOTIDE SEQUENCE</scope>
    <source>
        <strain evidence="1">CHK136-897</strain>
    </source>
</reference>
<evidence type="ECO:0000313" key="1">
    <source>
        <dbReference type="EMBL" id="HIU65249.1"/>
    </source>
</evidence>